<evidence type="ECO:0000256" key="2">
    <source>
        <dbReference type="SAM" id="Phobius"/>
    </source>
</evidence>
<evidence type="ECO:0000313" key="5">
    <source>
        <dbReference type="Proteomes" id="UP000018144"/>
    </source>
</evidence>
<evidence type="ECO:0000256" key="1">
    <source>
        <dbReference type="SAM" id="MobiDB-lite"/>
    </source>
</evidence>
<dbReference type="OrthoDB" id="3795566at2759"/>
<feature type="chain" id="PRO_5004650922" evidence="3">
    <location>
        <begin position="24"/>
        <end position="422"/>
    </location>
</feature>
<dbReference type="AlphaFoldDB" id="U4KX71"/>
<reference evidence="4 5" key="1">
    <citation type="journal article" date="2013" name="PLoS Genet.">
        <title>The genome and development-dependent transcriptomes of Pyronema confluens: a window into fungal evolution.</title>
        <authorList>
            <person name="Traeger S."/>
            <person name="Altegoer F."/>
            <person name="Freitag M."/>
            <person name="Gabaldon T."/>
            <person name="Kempken F."/>
            <person name="Kumar A."/>
            <person name="Marcet-Houben M."/>
            <person name="Poggeler S."/>
            <person name="Stajich J.E."/>
            <person name="Nowrousian M."/>
        </authorList>
    </citation>
    <scope>NUCLEOTIDE SEQUENCE [LARGE SCALE GENOMIC DNA]</scope>
    <source>
        <strain evidence="5">CBS 100304</strain>
        <tissue evidence="4">Vegetative mycelium</tissue>
    </source>
</reference>
<accession>U4KX71</accession>
<dbReference type="eggNOG" id="ENOG502SNJZ">
    <property type="taxonomic scope" value="Eukaryota"/>
</dbReference>
<feature type="compositionally biased region" description="Low complexity" evidence="1">
    <location>
        <begin position="380"/>
        <end position="404"/>
    </location>
</feature>
<dbReference type="Proteomes" id="UP000018144">
    <property type="component" value="Unassembled WGS sequence"/>
</dbReference>
<keyword evidence="2" id="KW-0812">Transmembrane</keyword>
<evidence type="ECO:0000313" key="4">
    <source>
        <dbReference type="EMBL" id="CCX06617.1"/>
    </source>
</evidence>
<sequence length="422" mass="47459">MAARYGPILALLAFCLLAATTNAWTVTTYRAVGATTSTSIYGAGTREYTYTRIYSIDTALSITTPPPEATPISTSTESTYYRNEVTIVNVYLPASAFTSLPVQKYTYGRNNQPSTYFQQPIVWTAPSTCSSKWTYTTYVSVSIPSIVVPQITPISTTLLAKSSYYDSTTVFSMMWLVPEDTYPTETTAHLLYYNYYATRCQDPGPSVTNNDWGVWLANESGTGGGRTTSGGGSSSYYGDYYGGYVWHYYIAFLVIVCALIPLFFILGWFENYFWFTRLMKGKSCFRGGTICWALILVFMICFIKRQKRRDSAEERKELQAKWKAMKTRERLRHWRKNWWRWKYPEALLGPRPGGHVPVPVVQTPEMVQTPAASTRDVEAEAGAAPAVVPEQAVQPVVVDTAPETPQRPPPSQPTADHDDRHR</sequence>
<gene>
    <name evidence="4" type="ORF">PCON_06204</name>
</gene>
<organism evidence="4 5">
    <name type="scientific">Pyronema omphalodes (strain CBS 100304)</name>
    <name type="common">Pyronema confluens</name>
    <dbReference type="NCBI Taxonomy" id="1076935"/>
    <lineage>
        <taxon>Eukaryota</taxon>
        <taxon>Fungi</taxon>
        <taxon>Dikarya</taxon>
        <taxon>Ascomycota</taxon>
        <taxon>Pezizomycotina</taxon>
        <taxon>Pezizomycetes</taxon>
        <taxon>Pezizales</taxon>
        <taxon>Pyronemataceae</taxon>
        <taxon>Pyronema</taxon>
    </lineage>
</organism>
<feature type="transmembrane region" description="Helical" evidence="2">
    <location>
        <begin position="289"/>
        <end position="305"/>
    </location>
</feature>
<name>U4KX71_PYROM</name>
<feature type="transmembrane region" description="Helical" evidence="2">
    <location>
        <begin position="246"/>
        <end position="269"/>
    </location>
</feature>
<feature type="signal peptide" evidence="3">
    <location>
        <begin position="1"/>
        <end position="23"/>
    </location>
</feature>
<feature type="region of interest" description="Disordered" evidence="1">
    <location>
        <begin position="376"/>
        <end position="422"/>
    </location>
</feature>
<keyword evidence="5" id="KW-1185">Reference proteome</keyword>
<keyword evidence="3" id="KW-0732">Signal</keyword>
<dbReference type="OMA" id="ACSTQWT"/>
<evidence type="ECO:0000256" key="3">
    <source>
        <dbReference type="SAM" id="SignalP"/>
    </source>
</evidence>
<proteinExistence type="predicted"/>
<keyword evidence="2" id="KW-0472">Membrane</keyword>
<dbReference type="EMBL" id="HF935302">
    <property type="protein sequence ID" value="CCX06617.1"/>
    <property type="molecule type" value="Genomic_DNA"/>
</dbReference>
<protein>
    <submittedName>
        <fullName evidence="4">Uncharacterized protein</fullName>
    </submittedName>
</protein>
<keyword evidence="2" id="KW-1133">Transmembrane helix</keyword>